<protein>
    <recommendedName>
        <fullName evidence="1">DUF6906 domain-containing protein</fullName>
    </recommendedName>
</protein>
<dbReference type="AlphaFoldDB" id="A0A072P4N8"/>
<dbReference type="EMBL" id="JJRY01000001">
    <property type="protein sequence ID" value="KEF40450.1"/>
    <property type="molecule type" value="Genomic_DNA"/>
</dbReference>
<gene>
    <name evidence="2" type="ORF">M670_00476</name>
</gene>
<dbReference type="InterPro" id="IPR054201">
    <property type="entry name" value="DUF6906"/>
</dbReference>
<organism evidence="2 3">
    <name type="scientific">Schinkia azotoformans MEV2011</name>
    <dbReference type="NCBI Taxonomy" id="1348973"/>
    <lineage>
        <taxon>Bacteria</taxon>
        <taxon>Bacillati</taxon>
        <taxon>Bacillota</taxon>
        <taxon>Bacilli</taxon>
        <taxon>Bacillales</taxon>
        <taxon>Bacillaceae</taxon>
        <taxon>Calidifontibacillus/Schinkia group</taxon>
        <taxon>Schinkia</taxon>
    </lineage>
</organism>
<dbReference type="Pfam" id="PF21847">
    <property type="entry name" value="DUF6906"/>
    <property type="match status" value="1"/>
</dbReference>
<dbReference type="PATRIC" id="fig|1348973.3.peg.464"/>
<proteinExistence type="predicted"/>
<evidence type="ECO:0000313" key="3">
    <source>
        <dbReference type="Proteomes" id="UP000027936"/>
    </source>
</evidence>
<name>A0A072P4N8_SCHAZ</name>
<sequence>MKKGLRPTKRQKIAIQAARLNCNNWLVYKNTNSQLHLVHRETGTTRVIPG</sequence>
<dbReference type="Proteomes" id="UP000027936">
    <property type="component" value="Unassembled WGS sequence"/>
</dbReference>
<evidence type="ECO:0000259" key="1">
    <source>
        <dbReference type="Pfam" id="PF21847"/>
    </source>
</evidence>
<comment type="caution">
    <text evidence="2">The sequence shown here is derived from an EMBL/GenBank/DDBJ whole genome shotgun (WGS) entry which is preliminary data.</text>
</comment>
<evidence type="ECO:0000313" key="2">
    <source>
        <dbReference type="EMBL" id="KEF40450.1"/>
    </source>
</evidence>
<feature type="domain" description="DUF6906" evidence="1">
    <location>
        <begin position="1"/>
        <end position="49"/>
    </location>
</feature>
<reference evidence="2 3" key="1">
    <citation type="submission" date="2014-04" db="EMBL/GenBank/DDBJ databases">
        <title>Draft genome sequence of Bacillus azotoformans MEV2011, a (co-) denitrifying strain unable to grow in the presence of oxygen.</title>
        <authorList>
            <person name="Nielsen M."/>
            <person name="Schreiber L."/>
            <person name="Finster K."/>
            <person name="Schramm A."/>
        </authorList>
    </citation>
    <scope>NUCLEOTIDE SEQUENCE [LARGE SCALE GENOMIC DNA]</scope>
    <source>
        <strain evidence="2 3">MEV2011</strain>
    </source>
</reference>
<accession>A0A072P4N8</accession>
<dbReference type="RefSeq" id="WP_202594757.1">
    <property type="nucleotide sequence ID" value="NZ_JJRY01000001.1"/>
</dbReference>